<comment type="caution">
    <text evidence="1">The sequence shown here is derived from an EMBL/GenBank/DDBJ whole genome shotgun (WGS) entry which is preliminary data.</text>
</comment>
<gene>
    <name evidence="1" type="ORF">NDU88_005826</name>
</gene>
<accession>A0AAV7TDS5</accession>
<dbReference type="EMBL" id="JANPWB010000007">
    <property type="protein sequence ID" value="KAJ1174002.1"/>
    <property type="molecule type" value="Genomic_DNA"/>
</dbReference>
<protein>
    <submittedName>
        <fullName evidence="1">Uncharacterized protein</fullName>
    </submittedName>
</protein>
<organism evidence="1 2">
    <name type="scientific">Pleurodeles waltl</name>
    <name type="common">Iberian ribbed newt</name>
    <dbReference type="NCBI Taxonomy" id="8319"/>
    <lineage>
        <taxon>Eukaryota</taxon>
        <taxon>Metazoa</taxon>
        <taxon>Chordata</taxon>
        <taxon>Craniata</taxon>
        <taxon>Vertebrata</taxon>
        <taxon>Euteleostomi</taxon>
        <taxon>Amphibia</taxon>
        <taxon>Batrachia</taxon>
        <taxon>Caudata</taxon>
        <taxon>Salamandroidea</taxon>
        <taxon>Salamandridae</taxon>
        <taxon>Pleurodelinae</taxon>
        <taxon>Pleurodeles</taxon>
    </lineage>
</organism>
<name>A0AAV7TDS5_PLEWA</name>
<sequence length="56" mass="6471">VYQGAGIITKATKSRLQAEWLETDLRELELQYFVTSQLTILVQIRSKLSQFEEAVK</sequence>
<keyword evidence="2" id="KW-1185">Reference proteome</keyword>
<proteinExistence type="predicted"/>
<dbReference type="Proteomes" id="UP001066276">
    <property type="component" value="Chromosome 4_1"/>
</dbReference>
<evidence type="ECO:0000313" key="1">
    <source>
        <dbReference type="EMBL" id="KAJ1174002.1"/>
    </source>
</evidence>
<reference evidence="1" key="1">
    <citation type="journal article" date="2022" name="bioRxiv">
        <title>Sequencing and chromosome-scale assembly of the giantPleurodeles waltlgenome.</title>
        <authorList>
            <person name="Brown T."/>
            <person name="Elewa A."/>
            <person name="Iarovenko S."/>
            <person name="Subramanian E."/>
            <person name="Araus A.J."/>
            <person name="Petzold A."/>
            <person name="Susuki M."/>
            <person name="Suzuki K.-i.T."/>
            <person name="Hayashi T."/>
            <person name="Toyoda A."/>
            <person name="Oliveira C."/>
            <person name="Osipova E."/>
            <person name="Leigh N.D."/>
            <person name="Simon A."/>
            <person name="Yun M.H."/>
        </authorList>
    </citation>
    <scope>NUCLEOTIDE SEQUENCE</scope>
    <source>
        <strain evidence="1">20211129_DDA</strain>
        <tissue evidence="1">Liver</tissue>
    </source>
</reference>
<feature type="non-terminal residue" evidence="1">
    <location>
        <position position="56"/>
    </location>
</feature>
<evidence type="ECO:0000313" key="2">
    <source>
        <dbReference type="Proteomes" id="UP001066276"/>
    </source>
</evidence>
<dbReference type="AlphaFoldDB" id="A0AAV7TDS5"/>
<feature type="non-terminal residue" evidence="1">
    <location>
        <position position="1"/>
    </location>
</feature>